<dbReference type="Proteomes" id="UP001497516">
    <property type="component" value="Chromosome 4"/>
</dbReference>
<accession>A0AAV2E9F4</accession>
<name>A0AAV2E9F4_9ROSI</name>
<sequence length="83" mass="8708">MVDGEGRAEAINLGHGLDLAEKLGGFTVGRLDQQGGLQVDTNWAPFGTSLGPRIGKKEAETISECGLELGSQWADGGLREVLI</sequence>
<dbReference type="EMBL" id="OZ034817">
    <property type="protein sequence ID" value="CAL1382424.1"/>
    <property type="molecule type" value="Genomic_DNA"/>
</dbReference>
<keyword evidence="2" id="KW-1185">Reference proteome</keyword>
<evidence type="ECO:0000313" key="1">
    <source>
        <dbReference type="EMBL" id="CAL1382424.1"/>
    </source>
</evidence>
<organism evidence="1 2">
    <name type="scientific">Linum trigynum</name>
    <dbReference type="NCBI Taxonomy" id="586398"/>
    <lineage>
        <taxon>Eukaryota</taxon>
        <taxon>Viridiplantae</taxon>
        <taxon>Streptophyta</taxon>
        <taxon>Embryophyta</taxon>
        <taxon>Tracheophyta</taxon>
        <taxon>Spermatophyta</taxon>
        <taxon>Magnoliopsida</taxon>
        <taxon>eudicotyledons</taxon>
        <taxon>Gunneridae</taxon>
        <taxon>Pentapetalae</taxon>
        <taxon>rosids</taxon>
        <taxon>fabids</taxon>
        <taxon>Malpighiales</taxon>
        <taxon>Linaceae</taxon>
        <taxon>Linum</taxon>
    </lineage>
</organism>
<reference evidence="1 2" key="1">
    <citation type="submission" date="2024-04" db="EMBL/GenBank/DDBJ databases">
        <authorList>
            <person name="Fracassetti M."/>
        </authorList>
    </citation>
    <scope>NUCLEOTIDE SEQUENCE [LARGE SCALE GENOMIC DNA]</scope>
</reference>
<gene>
    <name evidence="1" type="ORF">LTRI10_LOCUS23750</name>
</gene>
<evidence type="ECO:0000313" key="2">
    <source>
        <dbReference type="Proteomes" id="UP001497516"/>
    </source>
</evidence>
<proteinExistence type="predicted"/>
<protein>
    <submittedName>
        <fullName evidence="1">Uncharacterized protein</fullName>
    </submittedName>
</protein>
<dbReference type="AlphaFoldDB" id="A0AAV2E9F4"/>